<evidence type="ECO:0000313" key="4">
    <source>
        <dbReference type="Proteomes" id="UP000076761"/>
    </source>
</evidence>
<organism evidence="3 4">
    <name type="scientific">Neolentinus lepideus HHB14362 ss-1</name>
    <dbReference type="NCBI Taxonomy" id="1314782"/>
    <lineage>
        <taxon>Eukaryota</taxon>
        <taxon>Fungi</taxon>
        <taxon>Dikarya</taxon>
        <taxon>Basidiomycota</taxon>
        <taxon>Agaricomycotina</taxon>
        <taxon>Agaricomycetes</taxon>
        <taxon>Gloeophyllales</taxon>
        <taxon>Gloeophyllaceae</taxon>
        <taxon>Neolentinus</taxon>
    </lineage>
</organism>
<dbReference type="AlphaFoldDB" id="A0A165UHM4"/>
<feature type="transmembrane region" description="Helical" evidence="2">
    <location>
        <begin position="114"/>
        <end position="137"/>
    </location>
</feature>
<name>A0A165UHM4_9AGAM</name>
<dbReference type="EMBL" id="KV425559">
    <property type="protein sequence ID" value="KZT28173.1"/>
    <property type="molecule type" value="Genomic_DNA"/>
</dbReference>
<dbReference type="InParanoid" id="A0A165UHM4"/>
<dbReference type="OrthoDB" id="3358294at2759"/>
<sequence length="194" mass="21235">MSPMSFIRSIFSSQRPAVTNVDLEAQIPSTSAESTIPPSSPSPAATHAPRSVPSASTDGTTNPLDEFFGVTRPVSLIGTHESRHDSAAELPPPYESLPAYSESRDEEPVTLAMYLFKFGFLFPPFWIVGTLILFLSLSAPTDWHSEKPENQRQELLDIMRRTEVKWSKRCAFALVLLLVVVGVALGVGFGVMRG</sequence>
<evidence type="ECO:0000256" key="2">
    <source>
        <dbReference type="SAM" id="Phobius"/>
    </source>
</evidence>
<protein>
    <recommendedName>
        <fullName evidence="5">Transmembrane protein</fullName>
    </recommendedName>
</protein>
<evidence type="ECO:0000313" key="3">
    <source>
        <dbReference type="EMBL" id="KZT28173.1"/>
    </source>
</evidence>
<keyword evidence="2" id="KW-0812">Transmembrane</keyword>
<dbReference type="Proteomes" id="UP000076761">
    <property type="component" value="Unassembled WGS sequence"/>
</dbReference>
<evidence type="ECO:0000256" key="1">
    <source>
        <dbReference type="SAM" id="MobiDB-lite"/>
    </source>
</evidence>
<feature type="region of interest" description="Disordered" evidence="1">
    <location>
        <begin position="18"/>
        <end position="64"/>
    </location>
</feature>
<proteinExistence type="predicted"/>
<feature type="compositionally biased region" description="Low complexity" evidence="1">
    <location>
        <begin position="28"/>
        <end position="49"/>
    </location>
</feature>
<keyword evidence="2" id="KW-1133">Transmembrane helix</keyword>
<evidence type="ECO:0008006" key="5">
    <source>
        <dbReference type="Google" id="ProtNLM"/>
    </source>
</evidence>
<keyword evidence="2" id="KW-0472">Membrane</keyword>
<feature type="compositionally biased region" description="Polar residues" evidence="1">
    <location>
        <begin position="53"/>
        <end position="63"/>
    </location>
</feature>
<gene>
    <name evidence="3" type="ORF">NEOLEDRAFT_1109686</name>
</gene>
<reference evidence="3 4" key="1">
    <citation type="journal article" date="2016" name="Mol. Biol. Evol.">
        <title>Comparative Genomics of Early-Diverging Mushroom-Forming Fungi Provides Insights into the Origins of Lignocellulose Decay Capabilities.</title>
        <authorList>
            <person name="Nagy L.G."/>
            <person name="Riley R."/>
            <person name="Tritt A."/>
            <person name="Adam C."/>
            <person name="Daum C."/>
            <person name="Floudas D."/>
            <person name="Sun H."/>
            <person name="Yadav J.S."/>
            <person name="Pangilinan J."/>
            <person name="Larsson K.H."/>
            <person name="Matsuura K."/>
            <person name="Barry K."/>
            <person name="Labutti K."/>
            <person name="Kuo R."/>
            <person name="Ohm R.A."/>
            <person name="Bhattacharya S.S."/>
            <person name="Shirouzu T."/>
            <person name="Yoshinaga Y."/>
            <person name="Martin F.M."/>
            <person name="Grigoriev I.V."/>
            <person name="Hibbett D.S."/>
        </authorList>
    </citation>
    <scope>NUCLEOTIDE SEQUENCE [LARGE SCALE GENOMIC DNA]</scope>
    <source>
        <strain evidence="3 4">HHB14362 ss-1</strain>
    </source>
</reference>
<keyword evidence="4" id="KW-1185">Reference proteome</keyword>
<accession>A0A165UHM4</accession>
<feature type="transmembrane region" description="Helical" evidence="2">
    <location>
        <begin position="171"/>
        <end position="192"/>
    </location>
</feature>